<keyword evidence="1" id="KW-0472">Membrane</keyword>
<comment type="subcellular location">
    <subcellularLocation>
        <location evidence="1">Plastid</location>
        <location evidence="1">Chloroplast inner membrane</location>
    </subcellularLocation>
</comment>
<evidence type="ECO:0000256" key="1">
    <source>
        <dbReference type="RuleBase" id="RU364085"/>
    </source>
</evidence>
<feature type="transmembrane region" description="Helical" evidence="1">
    <location>
        <begin position="86"/>
        <end position="106"/>
    </location>
</feature>
<keyword evidence="1" id="KW-0812">Transmembrane</keyword>
<geneLocation type="chloroplast" evidence="2"/>
<feature type="transmembrane region" description="Helical" evidence="1">
    <location>
        <begin position="208"/>
        <end position="226"/>
    </location>
</feature>
<dbReference type="PANTHER" id="PTHR33163">
    <property type="entry name" value="PROTEIN TIC 214-RELATED"/>
    <property type="match status" value="1"/>
</dbReference>
<dbReference type="PANTHER" id="PTHR33163:SF40">
    <property type="entry name" value="PROTEIN TIC 214"/>
    <property type="match status" value="1"/>
</dbReference>
<name>A0A172N4G4_9BRYO</name>
<dbReference type="GO" id="GO:0009706">
    <property type="term" value="C:chloroplast inner membrane"/>
    <property type="evidence" value="ECO:0007669"/>
    <property type="project" value="UniProtKB-SubCell"/>
</dbReference>
<comment type="function">
    <text evidence="1">Involved in protein precursor import into chloroplasts. May be part of an intermediate translocation complex acting as a protein-conducting channel at the inner envelope.</text>
</comment>
<keyword evidence="1" id="KW-0653">Protein transport</keyword>
<dbReference type="GO" id="GO:0015031">
    <property type="term" value="P:protein transport"/>
    <property type="evidence" value="ECO:0007669"/>
    <property type="project" value="UniProtKB-KW"/>
</dbReference>
<comment type="subunit">
    <text evidence="1">Part of the Tic complex.</text>
</comment>
<keyword evidence="1 2" id="KW-0934">Plastid</keyword>
<evidence type="ECO:0000313" key="2">
    <source>
        <dbReference type="EMBL" id="AND47120.1"/>
    </source>
</evidence>
<keyword evidence="1" id="KW-1133">Transmembrane helix</keyword>
<feature type="transmembrane region" description="Helical" evidence="1">
    <location>
        <begin position="12"/>
        <end position="36"/>
    </location>
</feature>
<keyword evidence="1" id="KW-0813">Transport</keyword>
<dbReference type="InterPro" id="IPR008896">
    <property type="entry name" value="TIC214"/>
</dbReference>
<comment type="similarity">
    <text evidence="1">Belongs to the TIC214 family.</text>
</comment>
<feature type="transmembrane region" description="Helical" evidence="1">
    <location>
        <begin position="166"/>
        <end position="187"/>
    </location>
</feature>
<sequence>MITNTPLLLSVLWAPILSWINISSSLILFGLYYGFLTTLPIGPSQILSIRAFLLEGNLSGTAAVSGLIIGQLIIFLSIYYSPLYMILVKPHTVTLLVLPYILFYWYRTKDLLDYQSLRPITSISDARVHKIFLDSFILQLLNPVLLPSPVLARLVNLFLFRHSNQFLFITSCFFGWLSGHLFFLNSVKLLLVRVERDSPVFYLLVKRLIHRTFSIIILACCLLHLGRAPVPLLTKKVNNDEFRMNQLKVGGLSWSNRVWPTFFFDYRRWNRPLRYIENSRFSNKGLVKKQVSQYFFDICLSDGKQKIAFTALPSLSIFGNDLKRYLNIPSNSFLSDDSYDEWIDTKKKRKDILYQELGNRIEALDGGFSIKNTLEKRTGFSTNEGNTLTKVYDPFLNRSFRGEMAISKSPWLLTEEIYELKKNRKLLHLSKGDNKLKFWISDQWREFGRRNLPPPWEPLSKDARRILVLLIRGSKNGKLETNLQQMSLSEEQAPATSNNQKNYSDLSSKIGNTNFLNRKTTRASHLNWELVSNLSARQRTFYLNHLEREKWQTLERSWKNLFSTNLTQVRSILSLLVKALYLHNKFQLQEIHKEVPRWTSKLRNDKFDVIAIGVTDIRQRKVKNLGYLIKGRDKRRKIVRRFSQQSDFRRRLVKGSMRARRRKIPVWKILQLKTHSPFFFRINERHFSFQSSFDVLNLINVRNASKDSIEIRERAIYFSNSNRNSPIAKRTRADRLAIANRWDFPLAQWGRSWLLIIQSYLRKYLVLPILIISKNIVRSLLFQIPEWNEDWNEWNKEIHIKCTYDGTEVSEKELPEQWLRDGLQIKIIYPFCLKPWRDSRFETSRGRKKYIDDSTFFNNGEKIANTLSDHTSFNNGVGIRRKKKINYSFLTAWGFQTKLPFGNMKKQPSFWKPISKELKRRWKRNILSKTTQISKVYSKFFSIVNKHITLTESDTRINKYRKNDVFALEPNNRYEIEIGANDDGIIDKLSIRSASNSDDKISSEFGNKMKYRIPNNVQKLENRKYLRNNQIGEITKNLFFDGIESYNKFEDENEKYGRSYKEKLEQKNKLIEIQQLILRLYRINIKSIKKWPHFMGILSNGMKRKIKKNYVYFLRSSIQFVFNFKRNFILFNREIFNNSKLNTFRVTFTQQDRIINQHSDPFDEKAQNSGTKLDRRDIVTISQAYVFHKMRQIDVINKFDFEYLLINWTSNSITKRRIKHFLEEQGILSIKEPRNLEEINWKEWLQTFNKYDTSPQIWYGIAPYQWRSGVTHHWKENKKIPFYDFDEQEKSLFFYKQQKISYRVATNPSLKQIDKFDKRYKYNILCFSYLDPERKSEVEKLPKLRRKWEETISSSYIHKIHEYQTINYDKKNENSNYSIVNSDKERNIFFKSDFMSRLTPEFLGKNYVYGTGEMDVPDISLIKDRNKRNIRNEKSLRERERHQTIRQWRWGSKNVEKKFKELGDMASLMTLMQNQEDIVSLSAKMREDLDLFRLLFCRDTGTNQLTINSEHRLPRVLDDQILMYKMVGTPSKFRNRFERKSDLDLFDESIAHIEFIHNDEGTNINTSSLEDIILPRHRREFKILNCFYLEKTSGREAKSDRILSGKKKRDCRELIKSNWILNENRNLIIKRFLWPSFRLEDLACINRFWFNTSNGSRFTMLRIRMYAPGFY</sequence>
<accession>A0A172N4G4</accession>
<dbReference type="EMBL" id="KU725441">
    <property type="protein sequence ID" value="AND47120.1"/>
    <property type="molecule type" value="Genomic_DNA"/>
</dbReference>
<reference evidence="2" key="1">
    <citation type="journal article" date="2016" name="Ann. Bot.">
        <title>Organellar phylogenomics of an emerging model system: Sphagnum (peatmoss).</title>
        <authorList>
            <person name="Shaw A.J."/>
            <person name="Devos N."/>
            <person name="Liu Y."/>
            <person name="Cox C.J."/>
            <person name="Goffinet B."/>
            <person name="Flatberg K.I."/>
            <person name="Shaw B."/>
        </authorList>
    </citation>
    <scope>NUCLEOTIDE SEQUENCE</scope>
    <source>
        <strain evidence="2">SB4816</strain>
    </source>
</reference>
<dbReference type="Pfam" id="PF05758">
    <property type="entry name" value="Ycf1"/>
    <property type="match status" value="3"/>
</dbReference>
<gene>
    <name evidence="2" type="primary">ycf1</name>
    <name evidence="1" type="synonym">TIC214</name>
</gene>
<keyword evidence="1" id="KW-1001">Plastid inner membrane</keyword>
<protein>
    <recommendedName>
        <fullName evidence="1">Protein TIC 214</fullName>
    </recommendedName>
    <alternativeName>
        <fullName evidence="1">Translocon at the inner envelope membrane of chloroplasts 214</fullName>
    </alternativeName>
</protein>
<organism evidence="2">
    <name type="scientific">Sphagnum falcatulum</name>
    <dbReference type="NCBI Taxonomy" id="128198"/>
    <lineage>
        <taxon>Eukaryota</taxon>
        <taxon>Viridiplantae</taxon>
        <taxon>Streptophyta</taxon>
        <taxon>Embryophyta</taxon>
        <taxon>Bryophyta</taxon>
        <taxon>Sphagnophytina</taxon>
        <taxon>Sphagnopsida</taxon>
        <taxon>Sphagnales</taxon>
        <taxon>Sphagnaceae</taxon>
        <taxon>Sphagnum</taxon>
    </lineage>
</organism>
<feature type="transmembrane region" description="Helical" evidence="1">
    <location>
        <begin position="57"/>
        <end position="80"/>
    </location>
</feature>
<keyword evidence="1 2" id="KW-0150">Chloroplast</keyword>
<proteinExistence type="inferred from homology"/>